<proteinExistence type="predicted"/>
<dbReference type="EMBL" id="ANAH02000021">
    <property type="protein sequence ID" value="EPX58872.1"/>
    <property type="molecule type" value="Genomic_DNA"/>
</dbReference>
<name>S9P9B4_CYSF2</name>
<comment type="caution">
    <text evidence="1">The sequence shown here is derived from an EMBL/GenBank/DDBJ whole genome shotgun (WGS) entry which is preliminary data.</text>
</comment>
<accession>S9P9B4</accession>
<evidence type="ECO:0000313" key="1">
    <source>
        <dbReference type="EMBL" id="EPX58872.1"/>
    </source>
</evidence>
<sequence length="44" mass="4691">MRAGRADCLPTPRFPMMLRARPGPWAGMGGGCRVDSVFQPSEGA</sequence>
<evidence type="ECO:0000313" key="2">
    <source>
        <dbReference type="Proteomes" id="UP000011682"/>
    </source>
</evidence>
<gene>
    <name evidence="1" type="ORF">D187_003587</name>
</gene>
<keyword evidence="2" id="KW-1185">Reference proteome</keyword>
<dbReference type="PROSITE" id="PS51257">
    <property type="entry name" value="PROKAR_LIPOPROTEIN"/>
    <property type="match status" value="1"/>
</dbReference>
<reference evidence="1" key="1">
    <citation type="submission" date="2013-05" db="EMBL/GenBank/DDBJ databases">
        <title>Genome assembly of Cystobacter fuscus DSM 2262.</title>
        <authorList>
            <person name="Sharma G."/>
            <person name="Khatri I."/>
            <person name="Kaur C."/>
            <person name="Mayilraj S."/>
            <person name="Subramanian S."/>
        </authorList>
    </citation>
    <scope>NUCLEOTIDE SEQUENCE [LARGE SCALE GENOMIC DNA]</scope>
    <source>
        <strain evidence="1">DSM 2262</strain>
    </source>
</reference>
<organism evidence="1 2">
    <name type="scientific">Cystobacter fuscus (strain ATCC 25194 / DSM 2262 / NBRC 100088 / M29)</name>
    <dbReference type="NCBI Taxonomy" id="1242864"/>
    <lineage>
        <taxon>Bacteria</taxon>
        <taxon>Pseudomonadati</taxon>
        <taxon>Myxococcota</taxon>
        <taxon>Myxococcia</taxon>
        <taxon>Myxococcales</taxon>
        <taxon>Cystobacterineae</taxon>
        <taxon>Archangiaceae</taxon>
        <taxon>Cystobacter</taxon>
    </lineage>
</organism>
<dbReference type="AlphaFoldDB" id="S9P9B4"/>
<dbReference type="Proteomes" id="UP000011682">
    <property type="component" value="Unassembled WGS sequence"/>
</dbReference>
<protein>
    <submittedName>
        <fullName evidence="1">Uncharacterized protein</fullName>
    </submittedName>
</protein>